<dbReference type="InterPro" id="IPR050266">
    <property type="entry name" value="AB_hydrolase_sf"/>
</dbReference>
<feature type="signal peptide" evidence="1">
    <location>
        <begin position="1"/>
        <end position="17"/>
    </location>
</feature>
<dbReference type="GO" id="GO:0016020">
    <property type="term" value="C:membrane"/>
    <property type="evidence" value="ECO:0007669"/>
    <property type="project" value="TreeGrafter"/>
</dbReference>
<evidence type="ECO:0000313" key="3">
    <source>
        <dbReference type="EMBL" id="RKU43749.1"/>
    </source>
</evidence>
<reference evidence="3 4" key="1">
    <citation type="submission" date="2018-08" db="EMBL/GenBank/DDBJ databases">
        <title>Draft genome of the lignicolous fungus Coniochaeta pulveracea.</title>
        <authorList>
            <person name="Borstlap C.J."/>
            <person name="De Witt R.N."/>
            <person name="Botha A."/>
            <person name="Volschenk H."/>
        </authorList>
    </citation>
    <scope>NUCLEOTIDE SEQUENCE [LARGE SCALE GENOMIC DNA]</scope>
    <source>
        <strain evidence="3 4">CAB683</strain>
    </source>
</reference>
<dbReference type="PANTHER" id="PTHR43798">
    <property type="entry name" value="MONOACYLGLYCEROL LIPASE"/>
    <property type="match status" value="1"/>
</dbReference>
<dbReference type="PANTHER" id="PTHR43798:SF33">
    <property type="entry name" value="HYDROLASE, PUTATIVE (AFU_ORTHOLOGUE AFUA_2G14860)-RELATED"/>
    <property type="match status" value="1"/>
</dbReference>
<proteinExistence type="predicted"/>
<evidence type="ECO:0000313" key="4">
    <source>
        <dbReference type="Proteomes" id="UP000275385"/>
    </source>
</evidence>
<keyword evidence="1" id="KW-0732">Signal</keyword>
<feature type="domain" description="AB hydrolase-1" evidence="2">
    <location>
        <begin position="98"/>
        <end position="359"/>
    </location>
</feature>
<dbReference type="OrthoDB" id="190201at2759"/>
<organism evidence="3 4">
    <name type="scientific">Coniochaeta pulveracea</name>
    <dbReference type="NCBI Taxonomy" id="177199"/>
    <lineage>
        <taxon>Eukaryota</taxon>
        <taxon>Fungi</taxon>
        <taxon>Dikarya</taxon>
        <taxon>Ascomycota</taxon>
        <taxon>Pezizomycotina</taxon>
        <taxon>Sordariomycetes</taxon>
        <taxon>Sordariomycetidae</taxon>
        <taxon>Coniochaetales</taxon>
        <taxon>Coniochaetaceae</taxon>
        <taxon>Coniochaeta</taxon>
    </lineage>
</organism>
<dbReference type="Pfam" id="PF12697">
    <property type="entry name" value="Abhydrolase_6"/>
    <property type="match status" value="1"/>
</dbReference>
<protein>
    <recommendedName>
        <fullName evidence="2">AB hydrolase-1 domain-containing protein</fullName>
    </recommendedName>
</protein>
<accession>A0A420Y781</accession>
<feature type="chain" id="PRO_5019143307" description="AB hydrolase-1 domain-containing protein" evidence="1">
    <location>
        <begin position="18"/>
        <end position="370"/>
    </location>
</feature>
<sequence length="370" mass="39910">MHSPIFVSTLWAGVASALTLSPRSVCSTVSFTVSVTAQNGVYSGVPDPSNAEEIVSYVAAIFTGGYTSPVGSQTVSDSFTINGLYCKPLLAKSNKLQLLVHGLTYNKDYWVGLGFGNLYNWHTFANLHGYATLAVDRVGHGSNPQRPDPFNVVQGPVHIETLHQIIDQIRSSTTNPLGRTFDRIGYVGHSYGSFLGVGLAGQHPDDIDALILTGYSSTLNFTAAASFNFVPASALLPERFTEPLGYLTVGRESDRERAFYADAYDHSLPPADYDSQDTASDGEVAGMPTLFQPAVGFKKPVLVVTGVNDVLLCGQPLATCQSILEASSQLFPDAVHFESTAVPFTGHDLNLHYSAPATFERVNFFLDHYL</sequence>
<evidence type="ECO:0000259" key="2">
    <source>
        <dbReference type="Pfam" id="PF12697"/>
    </source>
</evidence>
<gene>
    <name evidence="3" type="ORF">DL546_006140</name>
</gene>
<dbReference type="AlphaFoldDB" id="A0A420Y781"/>
<dbReference type="STRING" id="177199.A0A420Y781"/>
<dbReference type="InterPro" id="IPR000073">
    <property type="entry name" value="AB_hydrolase_1"/>
</dbReference>
<evidence type="ECO:0000256" key="1">
    <source>
        <dbReference type="SAM" id="SignalP"/>
    </source>
</evidence>
<dbReference type="EMBL" id="QVQW01000039">
    <property type="protein sequence ID" value="RKU43749.1"/>
    <property type="molecule type" value="Genomic_DNA"/>
</dbReference>
<comment type="caution">
    <text evidence="3">The sequence shown here is derived from an EMBL/GenBank/DDBJ whole genome shotgun (WGS) entry which is preliminary data.</text>
</comment>
<keyword evidence="4" id="KW-1185">Reference proteome</keyword>
<dbReference type="InterPro" id="IPR029058">
    <property type="entry name" value="AB_hydrolase_fold"/>
</dbReference>
<name>A0A420Y781_9PEZI</name>
<dbReference type="SUPFAM" id="SSF53474">
    <property type="entry name" value="alpha/beta-Hydrolases"/>
    <property type="match status" value="1"/>
</dbReference>
<dbReference type="Proteomes" id="UP000275385">
    <property type="component" value="Unassembled WGS sequence"/>
</dbReference>
<dbReference type="Gene3D" id="3.40.50.1820">
    <property type="entry name" value="alpha/beta hydrolase"/>
    <property type="match status" value="1"/>
</dbReference>